<feature type="non-terminal residue" evidence="1">
    <location>
        <position position="54"/>
    </location>
</feature>
<proteinExistence type="predicted"/>
<dbReference type="Pfam" id="PF20414">
    <property type="entry name" value="DUF6698"/>
    <property type="match status" value="1"/>
</dbReference>
<dbReference type="GeneID" id="64623336"/>
<protein>
    <submittedName>
        <fullName evidence="1">Uncharacterized protein</fullName>
    </submittedName>
</protein>
<comment type="caution">
    <text evidence="1">The sequence shown here is derived from an EMBL/GenBank/DDBJ whole genome shotgun (WGS) entry which is preliminary data.</text>
</comment>
<organism evidence="1 2">
    <name type="scientific">Suillus subaureus</name>
    <dbReference type="NCBI Taxonomy" id="48587"/>
    <lineage>
        <taxon>Eukaryota</taxon>
        <taxon>Fungi</taxon>
        <taxon>Dikarya</taxon>
        <taxon>Basidiomycota</taxon>
        <taxon>Agaricomycotina</taxon>
        <taxon>Agaricomycetes</taxon>
        <taxon>Agaricomycetidae</taxon>
        <taxon>Boletales</taxon>
        <taxon>Suillineae</taxon>
        <taxon>Suillaceae</taxon>
        <taxon>Suillus</taxon>
    </lineage>
</organism>
<name>A0A9P7DS55_9AGAM</name>
<gene>
    <name evidence="1" type="ORF">BJ212DRAFT_1217196</name>
</gene>
<keyword evidence="2" id="KW-1185">Reference proteome</keyword>
<reference evidence="1" key="1">
    <citation type="journal article" date="2020" name="New Phytol.">
        <title>Comparative genomics reveals dynamic genome evolution in host specialist ectomycorrhizal fungi.</title>
        <authorList>
            <person name="Lofgren L.A."/>
            <person name="Nguyen N.H."/>
            <person name="Vilgalys R."/>
            <person name="Ruytinx J."/>
            <person name="Liao H.L."/>
            <person name="Branco S."/>
            <person name="Kuo A."/>
            <person name="LaButti K."/>
            <person name="Lipzen A."/>
            <person name="Andreopoulos W."/>
            <person name="Pangilinan J."/>
            <person name="Riley R."/>
            <person name="Hundley H."/>
            <person name="Na H."/>
            <person name="Barry K."/>
            <person name="Grigoriev I.V."/>
            <person name="Stajich J.E."/>
            <person name="Kennedy P.G."/>
        </authorList>
    </citation>
    <scope>NUCLEOTIDE SEQUENCE</scope>
    <source>
        <strain evidence="1">MN1</strain>
    </source>
</reference>
<feature type="non-terminal residue" evidence="1">
    <location>
        <position position="1"/>
    </location>
</feature>
<dbReference type="RefSeq" id="XP_041186135.1">
    <property type="nucleotide sequence ID" value="XM_041329319.1"/>
</dbReference>
<dbReference type="EMBL" id="JABBWG010000089">
    <property type="protein sequence ID" value="KAG1801842.1"/>
    <property type="molecule type" value="Genomic_DNA"/>
</dbReference>
<evidence type="ECO:0000313" key="1">
    <source>
        <dbReference type="EMBL" id="KAG1801842.1"/>
    </source>
</evidence>
<dbReference type="OrthoDB" id="3220614at2759"/>
<dbReference type="InterPro" id="IPR046521">
    <property type="entry name" value="DUF6698"/>
</dbReference>
<accession>A0A9P7DS55</accession>
<sequence length="54" mass="5833">TRSDDATCLKVQIGHYVVPEPLKEGLKPTIYNGGSLSRAHMGINHPVLASFLCP</sequence>
<dbReference type="Proteomes" id="UP000807769">
    <property type="component" value="Unassembled WGS sequence"/>
</dbReference>
<evidence type="ECO:0000313" key="2">
    <source>
        <dbReference type="Proteomes" id="UP000807769"/>
    </source>
</evidence>
<dbReference type="AlphaFoldDB" id="A0A9P7DS55"/>